<dbReference type="OrthoDB" id="9761886at2"/>
<proteinExistence type="predicted"/>
<dbReference type="InterPro" id="IPR018695">
    <property type="entry name" value="DUF2194"/>
</dbReference>
<dbReference type="SUPFAM" id="SSF88713">
    <property type="entry name" value="Glycoside hydrolase/deacetylase"/>
    <property type="match status" value="1"/>
</dbReference>
<protein>
    <recommendedName>
        <fullName evidence="3">DUF2194 domain-containing protein</fullName>
    </recommendedName>
</protein>
<dbReference type="EMBL" id="QCZI01000005">
    <property type="protein sequence ID" value="PWA05943.1"/>
    <property type="molecule type" value="Genomic_DNA"/>
</dbReference>
<evidence type="ECO:0008006" key="3">
    <source>
        <dbReference type="Google" id="ProtNLM"/>
    </source>
</evidence>
<dbReference type="Gene3D" id="3.20.20.370">
    <property type="entry name" value="Glycoside hydrolase/deacetylase"/>
    <property type="match status" value="1"/>
</dbReference>
<accession>A0A2U1JM42</accession>
<dbReference type="SUPFAM" id="SSF52317">
    <property type="entry name" value="Class I glutamine amidotransferase-like"/>
    <property type="match status" value="1"/>
</dbReference>
<dbReference type="InterPro" id="IPR029062">
    <property type="entry name" value="Class_I_gatase-like"/>
</dbReference>
<dbReference type="Proteomes" id="UP000245449">
    <property type="component" value="Unassembled WGS sequence"/>
</dbReference>
<name>A0A2U1JM42_9FLAO</name>
<comment type="caution">
    <text evidence="1">The sequence shown here is derived from an EMBL/GenBank/DDBJ whole genome shotgun (WGS) entry which is preliminary data.</text>
</comment>
<dbReference type="Pfam" id="PF09960">
    <property type="entry name" value="DUF2194"/>
    <property type="match status" value="1"/>
</dbReference>
<gene>
    <name evidence="1" type="ORF">DB895_05855</name>
</gene>
<sequence length="1314" mass="153198">MKSLQLIKKKQLYLIITILFLAINTNCEGLEDWSDLKSAYLLDETNKLEADNDFKRYSEPGMSSQPLIEYIVDEKEPMSVNYDAHIRKICDYTKLPFRTIDINTWNATLIISPSTRVLSIYDTSKLNDASITKILDFISNGGTLFIPDAYEDHRMAFLYGFIPEAEFATDKNAKGFYFITPMLPNLKGKTFLSSFVHFSFDSQNFSNRIKILASTINNHNFPLIIENKIGKGRVLFFNTTTDFRKEDRGLFFAGMLKGLEGIPYPVANTATIFLDDFPSPVYNVKAEPIASEMNLSMSDFVAKVWWPDMKKIANEHKIPYSVMTTFDYKNKIIPPFTLDQWNAIKITSNNKVQPETDWLVKDAKKNGHEIAFHGYNHVSLKTNLWKNQDFIGTALSTVKKKWDISDFGNLPTTYVPPSNVIDKNGLKELKKAMPSLKYMCSLYLDQGEDGGNREFDYDPYNKEFFDYPRITSGFYLADDSKFNQQSMYLFTGVWTHFVHPDDVFELPKPGLDDWHMANLRNSLGYGWYKTKGKDKAMITEFKKYLREIKSVFPQMRFVNANDGAKMVIDWRTSRYTHKSENGIYTVKEINPDAKNKQYWFLFGSNSNTEKIETQLKKQAVLFSKTPMIDGYLYSICTKEPKLAMIDFNYKNENQKALQVQENQTVMADYTKYTIAAKRFQSGAIWLDDSDEKLKLEMASLKGKMLNDAVIDSVIWNKYSKYLSWNKRGGEAWKMFEEHTLKYPFKENIMYSNELDRVIGYPDDFVKEKWMSAQMGATPNDTDLLNNYITNFNTDENQERIKNILKKLYSLDNSAINYKNYLKHLMQYQPEEALNKLCDIKPCEDLSELATQTVWLFADANEYQKAYDWSEFSKEIDFVTQMNWLFELKKYNLIEVEFLKHIVSQPNDYKAKAFMSTIYHEMGRFKDSWIMANSLPDISEKEELKKILNTDVVFETEELKLDLIAHQPELFYPNVLKLIIKENRLLKGDFADAVSSLETNQKNNAIQKNVISYNHFDKKSNLHSFSGTYNNYYKQKLKENYEDNFDNSLLGVQYKFTRAQIEGKPNYWSRARIEVDKSTNPYYQFGIGYNTTGYKKYRSAEFNVFPVETAPGLNQKMYELRLNLYQDIYLFKIINTSISFEGNYYTDGLLSRDTINTNILNPNKFARKIYTTIDSNHYEIATYDEALEGTASVRMALDNEDVKKSKFIPFIESQYSQGTRNQSTGYPFWMIKKRFFGGLGLGWEVVITNFHSKVEAGYFLDDYSKNFKRFTGNVSYQLFDFTALTANVEFFSQSKYYSNSFQFGVKHNFKKKIKR</sequence>
<reference evidence="1 2" key="1">
    <citation type="submission" date="2018-04" db="EMBL/GenBank/DDBJ databases">
        <title>Flavobacterium sp. nov., isolated from glacier ice.</title>
        <authorList>
            <person name="Liu Q."/>
            <person name="Xin Y.-H."/>
        </authorList>
    </citation>
    <scope>NUCLEOTIDE SEQUENCE [LARGE SCALE GENOMIC DNA]</scope>
    <source>
        <strain evidence="1 2">RB1R5</strain>
    </source>
</reference>
<dbReference type="RefSeq" id="WP_116724428.1">
    <property type="nucleotide sequence ID" value="NZ_QCZI01000005.1"/>
</dbReference>
<evidence type="ECO:0000313" key="1">
    <source>
        <dbReference type="EMBL" id="PWA05943.1"/>
    </source>
</evidence>
<keyword evidence="2" id="KW-1185">Reference proteome</keyword>
<evidence type="ECO:0000313" key="2">
    <source>
        <dbReference type="Proteomes" id="UP000245449"/>
    </source>
</evidence>
<dbReference type="InterPro" id="IPR011330">
    <property type="entry name" value="Glyco_hydro/deAcase_b/a-brl"/>
</dbReference>
<organism evidence="1 2">
    <name type="scientific">Flavobacterium psychrotolerans</name>
    <dbReference type="NCBI Taxonomy" id="2169410"/>
    <lineage>
        <taxon>Bacteria</taxon>
        <taxon>Pseudomonadati</taxon>
        <taxon>Bacteroidota</taxon>
        <taxon>Flavobacteriia</taxon>
        <taxon>Flavobacteriales</taxon>
        <taxon>Flavobacteriaceae</taxon>
        <taxon>Flavobacterium</taxon>
    </lineage>
</organism>
<dbReference type="GO" id="GO:0005975">
    <property type="term" value="P:carbohydrate metabolic process"/>
    <property type="evidence" value="ECO:0007669"/>
    <property type="project" value="InterPro"/>
</dbReference>